<feature type="domain" description="Peptidase S33 tripeptidyl aminopeptidase-like C-terminal" evidence="1">
    <location>
        <begin position="126"/>
        <end position="220"/>
    </location>
</feature>
<name>A0A1E5P230_9ACTN</name>
<proteinExistence type="predicted"/>
<protein>
    <recommendedName>
        <fullName evidence="1">Peptidase S33 tripeptidyl aminopeptidase-like C-terminal domain-containing protein</fullName>
    </recommendedName>
</protein>
<dbReference type="RefSeq" id="WP_069925538.1">
    <property type="nucleotide sequence ID" value="NZ_MEHI01000001.1"/>
</dbReference>
<gene>
    <name evidence="2" type="ORF">AS594_03070</name>
</gene>
<dbReference type="Gene3D" id="3.40.50.1820">
    <property type="entry name" value="alpha/beta hydrolase"/>
    <property type="match status" value="1"/>
</dbReference>
<comment type="caution">
    <text evidence="2">The sequence shown here is derived from an EMBL/GenBank/DDBJ whole genome shotgun (WGS) entry which is preliminary data.</text>
</comment>
<keyword evidence="3" id="KW-1185">Reference proteome</keyword>
<evidence type="ECO:0000313" key="2">
    <source>
        <dbReference type="EMBL" id="OEJ23613.1"/>
    </source>
</evidence>
<dbReference type="SUPFAM" id="SSF53474">
    <property type="entry name" value="alpha/beta-Hydrolases"/>
    <property type="match status" value="1"/>
</dbReference>
<dbReference type="AlphaFoldDB" id="A0A1E5P230"/>
<reference evidence="2 3" key="1">
    <citation type="submission" date="2016-08" db="EMBL/GenBank/DDBJ databases">
        <title>Complete genome sequence of Streptomyces agglomeratus strain 6-3-2, a novel anti-MRSA actinomycete isolated from Wuli of Tebit, China.</title>
        <authorList>
            <person name="Chen X."/>
        </authorList>
    </citation>
    <scope>NUCLEOTIDE SEQUENCE [LARGE SCALE GENOMIC DNA]</scope>
    <source>
        <strain evidence="2 3">6-3-2</strain>
    </source>
</reference>
<dbReference type="EMBL" id="MEHJ01000001">
    <property type="protein sequence ID" value="OEJ23613.1"/>
    <property type="molecule type" value="Genomic_DNA"/>
</dbReference>
<organism evidence="2 3">
    <name type="scientific">Streptomyces agglomeratus</name>
    <dbReference type="NCBI Taxonomy" id="285458"/>
    <lineage>
        <taxon>Bacteria</taxon>
        <taxon>Bacillati</taxon>
        <taxon>Actinomycetota</taxon>
        <taxon>Actinomycetes</taxon>
        <taxon>Kitasatosporales</taxon>
        <taxon>Streptomycetaceae</taxon>
        <taxon>Streptomyces</taxon>
    </lineage>
</organism>
<dbReference type="Pfam" id="PF08386">
    <property type="entry name" value="Abhydrolase_4"/>
    <property type="match status" value="1"/>
</dbReference>
<dbReference type="Proteomes" id="UP000095759">
    <property type="component" value="Unassembled WGS sequence"/>
</dbReference>
<sequence>MRTVLRINEAAAESALRVGSHQVGSGLLPILLQPLGSDSDESYRSFAADVRVLADAAAGLPATPGPALDQMLRLSSAPDTEGAASAQTAILCADQAATSRNPQHYFADIEAHRDRDPLYGPLLRNITPCSFWPSAPVEPPTAFRNDVPALLVGSTGDPAALYRHQRSLHRTLTASRLVTLPDTFRHGVYSPFNSTTSACVDSAVDRYLLTGALPPGDTRCEPEGD</sequence>
<dbReference type="InterPro" id="IPR013595">
    <property type="entry name" value="Pept_S33_TAP-like_C"/>
</dbReference>
<dbReference type="InterPro" id="IPR029058">
    <property type="entry name" value="AB_hydrolase_fold"/>
</dbReference>
<evidence type="ECO:0000259" key="1">
    <source>
        <dbReference type="Pfam" id="PF08386"/>
    </source>
</evidence>
<dbReference type="STRING" id="285458.BGM19_33715"/>
<evidence type="ECO:0000313" key="3">
    <source>
        <dbReference type="Proteomes" id="UP000095759"/>
    </source>
</evidence>
<accession>A0A1E5P230</accession>